<organism evidence="2 3">
    <name type="scientific">Biomphalaria pfeifferi</name>
    <name type="common">Bloodfluke planorb</name>
    <name type="synonym">Freshwater snail</name>
    <dbReference type="NCBI Taxonomy" id="112525"/>
    <lineage>
        <taxon>Eukaryota</taxon>
        <taxon>Metazoa</taxon>
        <taxon>Spiralia</taxon>
        <taxon>Lophotrochozoa</taxon>
        <taxon>Mollusca</taxon>
        <taxon>Gastropoda</taxon>
        <taxon>Heterobranchia</taxon>
        <taxon>Euthyneura</taxon>
        <taxon>Panpulmonata</taxon>
        <taxon>Hygrophila</taxon>
        <taxon>Lymnaeoidea</taxon>
        <taxon>Planorbidae</taxon>
        <taxon>Biomphalaria</taxon>
    </lineage>
</organism>
<dbReference type="InterPro" id="IPR009772">
    <property type="entry name" value="CDC123"/>
</dbReference>
<dbReference type="AlphaFoldDB" id="A0AAD8B077"/>
<keyword evidence="2" id="KW-0131">Cell cycle</keyword>
<evidence type="ECO:0000313" key="2">
    <source>
        <dbReference type="EMBL" id="KAK0044948.1"/>
    </source>
</evidence>
<comment type="caution">
    <text evidence="2">The sequence shown here is derived from an EMBL/GenBank/DDBJ whole genome shotgun (WGS) entry which is preliminary data.</text>
</comment>
<dbReference type="GO" id="GO:0005737">
    <property type="term" value="C:cytoplasm"/>
    <property type="evidence" value="ECO:0007669"/>
    <property type="project" value="TreeGrafter"/>
</dbReference>
<protein>
    <submittedName>
        <fullName evidence="2">Cell division cycle protein 123</fullName>
    </submittedName>
</protein>
<reference evidence="2" key="1">
    <citation type="journal article" date="2023" name="PLoS Negl. Trop. Dis.">
        <title>A genome sequence for Biomphalaria pfeifferi, the major vector snail for the human-infecting parasite Schistosoma mansoni.</title>
        <authorList>
            <person name="Bu L."/>
            <person name="Lu L."/>
            <person name="Laidemitt M.R."/>
            <person name="Zhang S.M."/>
            <person name="Mutuku M."/>
            <person name="Mkoji G."/>
            <person name="Steinauer M."/>
            <person name="Loker E.S."/>
        </authorList>
    </citation>
    <scope>NUCLEOTIDE SEQUENCE</scope>
    <source>
        <strain evidence="2">KasaAsao</strain>
    </source>
</reference>
<keyword evidence="2" id="KW-0132">Cell division</keyword>
<dbReference type="PANTHER" id="PTHR15323:SF6">
    <property type="entry name" value="CELL DIVISION CYCLE PROTEIN 123 HOMOLOG"/>
    <property type="match status" value="1"/>
</dbReference>
<dbReference type="PANTHER" id="PTHR15323">
    <property type="entry name" value="D123 PROTEIN"/>
    <property type="match status" value="1"/>
</dbReference>
<gene>
    <name evidence="2" type="ORF">Bpfe_025633</name>
</gene>
<dbReference type="Pfam" id="PF07065">
    <property type="entry name" value="D123"/>
    <property type="match status" value="1"/>
</dbReference>
<dbReference type="GO" id="GO:0051301">
    <property type="term" value="P:cell division"/>
    <property type="evidence" value="ECO:0007669"/>
    <property type="project" value="UniProtKB-KW"/>
</dbReference>
<reference evidence="2" key="2">
    <citation type="submission" date="2023-04" db="EMBL/GenBank/DDBJ databases">
        <authorList>
            <person name="Bu L."/>
            <person name="Lu L."/>
            <person name="Laidemitt M.R."/>
            <person name="Zhang S.M."/>
            <person name="Mutuku M."/>
            <person name="Mkoji G."/>
            <person name="Steinauer M."/>
            <person name="Loker E.S."/>
        </authorList>
    </citation>
    <scope>NUCLEOTIDE SEQUENCE</scope>
    <source>
        <strain evidence="2">KasaAsao</strain>
        <tissue evidence="2">Whole Snail</tissue>
    </source>
</reference>
<keyword evidence="3" id="KW-1185">Reference proteome</keyword>
<proteinExistence type="inferred from homology"/>
<comment type="similarity">
    <text evidence="1">Belongs to the CDC123 family.</text>
</comment>
<accession>A0AAD8B077</accession>
<evidence type="ECO:0000256" key="1">
    <source>
        <dbReference type="ARBA" id="ARBA00011047"/>
    </source>
</evidence>
<dbReference type="Proteomes" id="UP001233172">
    <property type="component" value="Unassembled WGS sequence"/>
</dbReference>
<dbReference type="EMBL" id="JASAOG010000189">
    <property type="protein sequence ID" value="KAK0044948.1"/>
    <property type="molecule type" value="Genomic_DNA"/>
</dbReference>
<sequence>MSGFKIKVLHQINRIKMASFAEQLKAIQLKKNSEPIKDYSSPKLGGFMKQEEIDEYQNNVLDVNIETWFELIKEHSFPSTFLHISSEEAKLFVKIYERHYANLEPEVIAYTNWQNYLSKEEQYVISNLSERLQDKIDQFIEQERGFVFVKLSGRSPKDAPMVQSQFKTIYMQHLMKANPSDRFNENTQIKCLLQANFESLQMSSSQEVLDACLRSERVYQDMLLALAVPERFRENFIIRKFVNFDVDMEFRGFVYNQRLTALSQYNYLIFSERLKNERNFYLKLIQNFFLQFIAPKLEHFVSNYVIDFGVSDNGSQVWVIEINPFLITTDAALFSWEHERHLLESAGEETLFRVIEKPRPGAKAMLPFGMKQLIKTLDLEASIEES</sequence>
<name>A0AAD8B077_BIOPF</name>
<evidence type="ECO:0000313" key="3">
    <source>
        <dbReference type="Proteomes" id="UP001233172"/>
    </source>
</evidence>